<protein>
    <submittedName>
        <fullName evidence="3">Conjugal transfer protein TrbN</fullName>
    </submittedName>
</protein>
<dbReference type="SUPFAM" id="SSF53955">
    <property type="entry name" value="Lysozyme-like"/>
    <property type="match status" value="1"/>
</dbReference>
<evidence type="ECO:0000313" key="3">
    <source>
        <dbReference type="EMBL" id="RFD19070.1"/>
    </source>
</evidence>
<dbReference type="EMBL" id="QUWV01000127">
    <property type="protein sequence ID" value="RFD19070.1"/>
    <property type="molecule type" value="Genomic_DNA"/>
</dbReference>
<proteinExistence type="inferred from homology"/>
<feature type="domain" description="Transglycosylase SLT" evidence="2">
    <location>
        <begin position="52"/>
        <end position="156"/>
    </location>
</feature>
<evidence type="ECO:0000259" key="2">
    <source>
        <dbReference type="Pfam" id="PF01464"/>
    </source>
</evidence>
<keyword evidence="4" id="KW-1185">Reference proteome</keyword>
<dbReference type="InterPro" id="IPR023346">
    <property type="entry name" value="Lysozyme-like_dom_sf"/>
</dbReference>
<dbReference type="Proteomes" id="UP000262371">
    <property type="component" value="Unassembled WGS sequence"/>
</dbReference>
<name>A0A371YXV4_9PROT</name>
<comment type="similarity">
    <text evidence="1">Belongs to the virb1 family.</text>
</comment>
<accession>A0A371YXV4</accession>
<reference evidence="3 4" key="1">
    <citation type="submission" date="2018-08" db="EMBL/GenBank/DDBJ databases">
        <title>Komagataeibacter sp. AV 382.</title>
        <authorList>
            <person name="Skraban J."/>
            <person name="Trcek J."/>
        </authorList>
    </citation>
    <scope>NUCLEOTIDE SEQUENCE [LARGE SCALE GENOMIC DNA]</scope>
    <source>
        <strain evidence="3 4">AV 382</strain>
    </source>
</reference>
<evidence type="ECO:0000313" key="4">
    <source>
        <dbReference type="Proteomes" id="UP000262371"/>
    </source>
</evidence>
<organism evidence="3 4">
    <name type="scientific">Komagataeibacter melaceti</name>
    <dbReference type="NCBI Taxonomy" id="2766577"/>
    <lineage>
        <taxon>Bacteria</taxon>
        <taxon>Pseudomonadati</taxon>
        <taxon>Pseudomonadota</taxon>
        <taxon>Alphaproteobacteria</taxon>
        <taxon>Acetobacterales</taxon>
        <taxon>Acetobacteraceae</taxon>
        <taxon>Komagataeibacter</taxon>
    </lineage>
</organism>
<gene>
    <name evidence="3" type="ORF">DY926_13080</name>
</gene>
<dbReference type="CDD" id="cd13400">
    <property type="entry name" value="LT_IagB-like"/>
    <property type="match status" value="1"/>
</dbReference>
<dbReference type="AlphaFoldDB" id="A0A371YXV4"/>
<dbReference type="OrthoDB" id="9808681at2"/>
<evidence type="ECO:0000256" key="1">
    <source>
        <dbReference type="ARBA" id="ARBA00009387"/>
    </source>
</evidence>
<dbReference type="RefSeq" id="WP_116703771.1">
    <property type="nucleotide sequence ID" value="NZ_QUWV01000127.1"/>
</dbReference>
<dbReference type="InterPro" id="IPR008258">
    <property type="entry name" value="Transglycosylase_SLT_dom_1"/>
</dbReference>
<dbReference type="Pfam" id="PF01464">
    <property type="entry name" value="SLT"/>
    <property type="match status" value="1"/>
</dbReference>
<sequence>MPDEKPGSVLSENQHPRLALAALGAFPLFAVGTTARAASIEENGRQIAACLEASAKISSVPRGVLLVLLYVEAGRPGMVSPNGNGTADLGPMQVNTTWVDRIARRWHSTPAQTYAALRDSSCANIEAGAWILGQAMHEAHGDLWQAVAFYHSHTPRHGNAYLRRFYDIALTMMARNRRGDRS</sequence>
<dbReference type="Gene3D" id="1.10.530.10">
    <property type="match status" value="1"/>
</dbReference>
<comment type="caution">
    <text evidence="3">The sequence shown here is derived from an EMBL/GenBank/DDBJ whole genome shotgun (WGS) entry which is preliminary data.</text>
</comment>